<reference evidence="2" key="1">
    <citation type="journal article" date="2014" name="Int. J. Syst. Evol. Microbiol.">
        <title>Complete genome sequence of Corynebacterium casei LMG S-19264T (=DSM 44701T), isolated from a smear-ripened cheese.</title>
        <authorList>
            <consortium name="US DOE Joint Genome Institute (JGI-PGF)"/>
            <person name="Walter F."/>
            <person name="Albersmeier A."/>
            <person name="Kalinowski J."/>
            <person name="Ruckert C."/>
        </authorList>
    </citation>
    <scope>NUCLEOTIDE SEQUENCE</scope>
    <source>
        <strain evidence="2">CGMCC 1.15178</strain>
    </source>
</reference>
<dbReference type="Pfam" id="PF13229">
    <property type="entry name" value="Beta_helix"/>
    <property type="match status" value="1"/>
</dbReference>
<dbReference type="InterPro" id="IPR012334">
    <property type="entry name" value="Pectin_lyas_fold"/>
</dbReference>
<dbReference type="SMART" id="SM00710">
    <property type="entry name" value="PbH1"/>
    <property type="match status" value="4"/>
</dbReference>
<dbReference type="PROSITE" id="PS51318">
    <property type="entry name" value="TAT"/>
    <property type="match status" value="1"/>
</dbReference>
<dbReference type="EMBL" id="BMHP01000004">
    <property type="protein sequence ID" value="GGD89311.1"/>
    <property type="molecule type" value="Genomic_DNA"/>
</dbReference>
<protein>
    <recommendedName>
        <fullName evidence="1">Right handed beta helix domain-containing protein</fullName>
    </recommendedName>
</protein>
<comment type="caution">
    <text evidence="2">The sequence shown here is derived from an EMBL/GenBank/DDBJ whole genome shotgun (WGS) entry which is preliminary data.</text>
</comment>
<proteinExistence type="predicted"/>
<evidence type="ECO:0000313" key="2">
    <source>
        <dbReference type="EMBL" id="GGD89311.1"/>
    </source>
</evidence>
<name>A0A916ZE35_9BACL</name>
<gene>
    <name evidence="2" type="ORF">GCM10010911_54890</name>
</gene>
<feature type="domain" description="Right handed beta helix" evidence="1">
    <location>
        <begin position="224"/>
        <end position="388"/>
    </location>
</feature>
<dbReference type="Gene3D" id="2.160.20.10">
    <property type="entry name" value="Single-stranded right-handed beta-helix, Pectin lyase-like"/>
    <property type="match status" value="1"/>
</dbReference>
<evidence type="ECO:0000259" key="1">
    <source>
        <dbReference type="Pfam" id="PF13229"/>
    </source>
</evidence>
<dbReference type="InterPro" id="IPR006626">
    <property type="entry name" value="PbH1"/>
</dbReference>
<reference evidence="2" key="2">
    <citation type="submission" date="2020-09" db="EMBL/GenBank/DDBJ databases">
        <authorList>
            <person name="Sun Q."/>
            <person name="Zhou Y."/>
        </authorList>
    </citation>
    <scope>NUCLEOTIDE SEQUENCE</scope>
    <source>
        <strain evidence="2">CGMCC 1.15178</strain>
    </source>
</reference>
<dbReference type="Proteomes" id="UP000612456">
    <property type="component" value="Unassembled WGS sequence"/>
</dbReference>
<dbReference type="InterPro" id="IPR039448">
    <property type="entry name" value="Beta_helix"/>
</dbReference>
<dbReference type="InterPro" id="IPR006311">
    <property type="entry name" value="TAT_signal"/>
</dbReference>
<keyword evidence="3" id="KW-1185">Reference proteome</keyword>
<sequence length="633" mass="68583">MKDTDLQTSEPEKVKQRGVNEKISRRKMLSILSVAGVTLAGGSTFMRTIASGTSVTDSVYGGGKEKPDLPLCVAATIESLRAGTQTRLDYLYYVTNPGQEGIFRYDPSDTVSGDNTGTILVAANGNRFKRIYANSLLASWFGTKADGVTVDTAALQSALQAAAGKKLIIPKQQANYYLTGQLYIPSNIVLEFESGTVLQAIDTLRITAPYERLIRILDAKNVVVIGNGATLRMNKLAYPNNEQAHIFDISGSENVVIGNIQANDSGGDGFYIGAFESVNTYCKNIVLRNCKANNNRRQGLSVISVAGLLVENCRFTSTNGTAPQSGVDIEPNKSTEKLSNIRFLNCVAEGNTGRGYLVNLVKLNSLSGKVDIVFQNCRTGANSFGYSMNYGLDVKGDIKLIDCRAENEQYAGFSDLSFSPGGVRRTYVRCIAYNCNTANLPEDPYGYGSSFIVTTVPQQVRTSIGNVYYYDCEAIDDRQPPLMARGFSTKQNNNEIIQDVRYYNCSASGVTSSEFSITPASTLVTVSHIPQKSVPFTSSGTLNLNYSGYKITNRGSSGTVELILPKATANCSFTFLVEAAYALQINTQQGESIWTPIGGITNVMSESIGASISLLGRDDGIWEVTTLNWSWFG</sequence>
<dbReference type="RefSeq" id="WP_188997044.1">
    <property type="nucleotide sequence ID" value="NZ_BMHP01000004.1"/>
</dbReference>
<dbReference type="AlphaFoldDB" id="A0A916ZE35"/>
<evidence type="ECO:0000313" key="3">
    <source>
        <dbReference type="Proteomes" id="UP000612456"/>
    </source>
</evidence>
<organism evidence="2 3">
    <name type="scientific">Paenibacillus nasutitermitis</name>
    <dbReference type="NCBI Taxonomy" id="1652958"/>
    <lineage>
        <taxon>Bacteria</taxon>
        <taxon>Bacillati</taxon>
        <taxon>Bacillota</taxon>
        <taxon>Bacilli</taxon>
        <taxon>Bacillales</taxon>
        <taxon>Paenibacillaceae</taxon>
        <taxon>Paenibacillus</taxon>
    </lineage>
</organism>
<dbReference type="InterPro" id="IPR011050">
    <property type="entry name" value="Pectin_lyase_fold/virulence"/>
</dbReference>
<accession>A0A916ZE35</accession>
<dbReference type="SUPFAM" id="SSF51126">
    <property type="entry name" value="Pectin lyase-like"/>
    <property type="match status" value="1"/>
</dbReference>